<reference evidence="2" key="1">
    <citation type="submission" date="2024-06" db="EMBL/GenBank/DDBJ databases">
        <authorList>
            <person name="Agudelo-Romero P."/>
            <person name="Caparros-Martin J.A."/>
            <person name="Sharma A."/>
            <person name="Saladie M."/>
            <person name="Stick S.M."/>
            <person name="O'Gara F."/>
        </authorList>
    </citation>
    <scope>NUCLEOTIDE SEQUENCE</scope>
    <source>
        <strain evidence="2">VContig3</strain>
    </source>
</reference>
<evidence type="ECO:0000256" key="1">
    <source>
        <dbReference type="SAM" id="MobiDB-lite"/>
    </source>
</evidence>
<feature type="region of interest" description="Disordered" evidence="1">
    <location>
        <begin position="27"/>
        <end position="91"/>
    </location>
</feature>
<feature type="compositionally biased region" description="Basic residues" evidence="1">
    <location>
        <begin position="80"/>
        <end position="91"/>
    </location>
</feature>
<name>A0AB39C0M7_9CAUD</name>
<evidence type="ECO:0008006" key="3">
    <source>
        <dbReference type="Google" id="ProtNLM"/>
    </source>
</evidence>
<organism evidence="2">
    <name type="scientific">Pakpunavirus sp</name>
    <dbReference type="NCBI Taxonomy" id="2833053"/>
    <lineage>
        <taxon>Viruses</taxon>
        <taxon>Duplodnaviria</taxon>
        <taxon>Heunggongvirae</taxon>
        <taxon>Uroviricota</taxon>
        <taxon>Caudoviricetes</taxon>
        <taxon>Vandenendeviridae</taxon>
        <taxon>Skurskavirinae</taxon>
        <taxon>Pakpunavirus</taxon>
    </lineage>
</organism>
<dbReference type="EMBL" id="PP986817">
    <property type="protein sequence ID" value="XDI97898.1"/>
    <property type="molecule type" value="Genomic_DNA"/>
</dbReference>
<accession>A0AB39C0M7</accession>
<feature type="compositionally biased region" description="Polar residues" evidence="1">
    <location>
        <begin position="57"/>
        <end position="78"/>
    </location>
</feature>
<proteinExistence type="predicted"/>
<sequence>MSVRIKSCKYVLTYPIRFRIVHPTKQNTLQGLKRPRVIPERSLHNSGTSRRGPGNRTARSTNSPPHASSGTGRGSTCSHAKLRNRRPGRRQ</sequence>
<evidence type="ECO:0000313" key="2">
    <source>
        <dbReference type="EMBL" id="XDI97898.1"/>
    </source>
</evidence>
<protein>
    <recommendedName>
        <fullName evidence="3">Nonstructural protein</fullName>
    </recommendedName>
</protein>